<feature type="compositionally biased region" description="Basic residues" evidence="7">
    <location>
        <begin position="85"/>
        <end position="95"/>
    </location>
</feature>
<feature type="compositionally biased region" description="Polar residues" evidence="7">
    <location>
        <begin position="760"/>
        <end position="776"/>
    </location>
</feature>
<keyword evidence="3" id="KW-0863">Zinc-finger</keyword>
<feature type="region of interest" description="Disordered" evidence="7">
    <location>
        <begin position="549"/>
        <end position="573"/>
    </location>
</feature>
<sequence>MRSSFQELFSRFMNKGAGNCFCSKKELDESGVHNCDSNNQLTGIFKMISNPSPSSSPCRKKTETENRRPSDEENFCPTGNNHHLTSNKKQSKLKNSKPNEFLKAKKMKITEDDSSPNDHRKKRDKTTNGVTPDTIPRRISPSNRHRRSGSLDGNCVRKNKDKKPLQNGDVTRTLTHSINSQNLHVTQEPRCLMKSCPTLRPTPSPSPDLPPKHPSHLSKLNHNHRHRQNGIVLSREPSPLPNGDHNLDDNNTQVSDEVVSTDRDTKLKEQKTVDIRRVVLSIKKRSIPVTPLIQKIYSENKKIVESVTSHDLLQTSNNMTYRQPCESPRYYNSIFSYKQKRPQFIKLLQNRLLKQYKKECLLCVEQDNLQEKWEASLQECNECENKKLVHNRTRDQYERFYPEIKRQREQERIAKSIGESEVCEDSSLERHESVAAVIPAMVTDNKERDIRFKSRNGYIEDITNFTEKIKSTNIWTENEKMIFKDKMYQYPKNFELIASYLPNKSVADCIEYYYLNKKHINFKHSRGSNVKRRKNRLQPKALYLYVKPRGTSMTSPDQSSSLRQRRSPDWTPDEVEKLRTALLQHGKSWNKIQQVVGKPHLQCKMFYNDFSSIEEYGLQQALEERYKRKAKERQDKLAVDPEDPLPLSTIRCPEELSDTDSPPRRPSDPLPLKENISHLLLLEHSYHTRSSQAVTRKVCHSSVHGGDPTQLTVLSPATHTRLMKALRDSCHCRSGLPRVRKYRRSSAAALLQPSNHRRLSSSTGGSTLNKRTTLATERSRVSQERPSSDTTLEHTTQTREINYSAVMTSIEPTTPLTFLEVVTEIDYPNSGGFDKREQRNSSDYDSDQEGGRLVIDTDADDVIVEQAHPVTQGGSYTSLPDLERVEDQEVFQSDETSELSPDVLTELSPTQPIRARFEDAWAYRSSEIDPHWSSDPTSFKFEEYSDLEPDTIGLDEGDVLVERINRINFPRTDPPPKKLNPFSRIDTTLKQRNVEVSRPIPIKLKHKHPKASLPIEIQRTLKSLEGQQKLSQDLVWSDHKRNGHSPPPKKHKRFKPEISNIQNGNSLKEEPLEDKEALRLQYLAQCRPDLYQQHGILPYPSLYHPLSQLLLQNPYLSPPLLPPTGKLILPPGIQFPINKQHEPILVQNPMTSTMSHSFPPPLRPPGVPVYTPIPYPAAPTS</sequence>
<dbReference type="GO" id="GO:0005654">
    <property type="term" value="C:nucleoplasm"/>
    <property type="evidence" value="ECO:0007669"/>
    <property type="project" value="UniProtKB-ARBA"/>
</dbReference>
<dbReference type="AlphaFoldDB" id="A0A2I5KCE7"/>
<dbReference type="Gene3D" id="1.10.10.60">
    <property type="entry name" value="Homeodomain-like"/>
    <property type="match status" value="2"/>
</dbReference>
<feature type="compositionally biased region" description="Basic and acidic residues" evidence="7">
    <location>
        <begin position="833"/>
        <end position="842"/>
    </location>
</feature>
<keyword evidence="4" id="KW-0862">Zinc</keyword>
<evidence type="ECO:0000256" key="1">
    <source>
        <dbReference type="ARBA" id="ARBA00010097"/>
    </source>
</evidence>
<dbReference type="GO" id="GO:0008270">
    <property type="term" value="F:zinc ion binding"/>
    <property type="evidence" value="ECO:0007669"/>
    <property type="project" value="UniProtKB-KW"/>
</dbReference>
<organism evidence="9">
    <name type="scientific">Oopsacas minuta</name>
    <dbReference type="NCBI Taxonomy" id="111878"/>
    <lineage>
        <taxon>Eukaryota</taxon>
        <taxon>Metazoa</taxon>
        <taxon>Porifera</taxon>
        <taxon>Hexactinellida</taxon>
        <taxon>Hexasterophora</taxon>
        <taxon>Lyssacinosida</taxon>
        <taxon>Leucopsacidae</taxon>
        <taxon>Oopsacas</taxon>
    </lineage>
</organism>
<feature type="compositionally biased region" description="Basic and acidic residues" evidence="7">
    <location>
        <begin position="777"/>
        <end position="787"/>
    </location>
</feature>
<feature type="compositionally biased region" description="Pro residues" evidence="7">
    <location>
        <begin position="200"/>
        <end position="209"/>
    </location>
</feature>
<dbReference type="GO" id="GO:0006357">
    <property type="term" value="P:regulation of transcription by RNA polymerase II"/>
    <property type="evidence" value="ECO:0007669"/>
    <property type="project" value="TreeGrafter"/>
</dbReference>
<feature type="region of interest" description="Disordered" evidence="7">
    <location>
        <begin position="829"/>
        <end position="851"/>
    </location>
</feature>
<keyword evidence="5" id="KW-0238">DNA-binding</keyword>
<evidence type="ECO:0000256" key="2">
    <source>
        <dbReference type="ARBA" id="ARBA00022723"/>
    </source>
</evidence>
<dbReference type="SUPFAM" id="SSF46689">
    <property type="entry name" value="Homeodomain-like"/>
    <property type="match status" value="2"/>
</dbReference>
<feature type="compositionally biased region" description="Basic and acidic residues" evidence="7">
    <location>
        <begin position="60"/>
        <end position="71"/>
    </location>
</feature>
<feature type="region of interest" description="Disordered" evidence="7">
    <location>
        <begin position="748"/>
        <end position="796"/>
    </location>
</feature>
<accession>A0A2I5KCE7</accession>
<evidence type="ECO:0000256" key="6">
    <source>
        <dbReference type="ARBA" id="ARBA00023242"/>
    </source>
</evidence>
<dbReference type="PANTHER" id="PTHR13992">
    <property type="entry name" value="NUCLEAR RECEPTOR CO-REPRESSOR RELATED NCOR"/>
    <property type="match status" value="1"/>
</dbReference>
<feature type="domain" description="SANT" evidence="8">
    <location>
        <begin position="470"/>
        <end position="521"/>
    </location>
</feature>
<dbReference type="InterPro" id="IPR017884">
    <property type="entry name" value="SANT_dom"/>
</dbReference>
<evidence type="ECO:0000313" key="9">
    <source>
        <dbReference type="EMBL" id="ATY70078.1"/>
    </source>
</evidence>
<keyword evidence="2" id="KW-0479">Metal-binding</keyword>
<evidence type="ECO:0000256" key="3">
    <source>
        <dbReference type="ARBA" id="ARBA00022771"/>
    </source>
</evidence>
<feature type="compositionally biased region" description="Basic and acidic residues" evidence="7">
    <location>
        <begin position="100"/>
        <end position="111"/>
    </location>
</feature>
<name>A0A2I5KCE7_9METZ</name>
<protein>
    <submittedName>
        <fullName evidence="9">NCoRL</fullName>
    </submittedName>
</protein>
<feature type="compositionally biased region" description="Basic residues" evidence="7">
    <location>
        <begin position="213"/>
        <end position="228"/>
    </location>
</feature>
<evidence type="ECO:0000259" key="8">
    <source>
        <dbReference type="PROSITE" id="PS51293"/>
    </source>
</evidence>
<dbReference type="PROSITE" id="PS51293">
    <property type="entry name" value="SANT"/>
    <property type="match status" value="2"/>
</dbReference>
<feature type="compositionally biased region" description="Polar residues" evidence="7">
    <location>
        <begin position="551"/>
        <end position="562"/>
    </location>
</feature>
<evidence type="ECO:0000256" key="4">
    <source>
        <dbReference type="ARBA" id="ARBA00022833"/>
    </source>
</evidence>
<dbReference type="PANTHER" id="PTHR13992:SF39">
    <property type="entry name" value="SMRTER, ISOFORM G"/>
    <property type="match status" value="1"/>
</dbReference>
<evidence type="ECO:0000256" key="5">
    <source>
        <dbReference type="ARBA" id="ARBA00023125"/>
    </source>
</evidence>
<feature type="region of interest" description="Disordered" evidence="7">
    <location>
        <begin position="632"/>
        <end position="672"/>
    </location>
</feature>
<dbReference type="GO" id="GO:0000785">
    <property type="term" value="C:chromatin"/>
    <property type="evidence" value="ECO:0007669"/>
    <property type="project" value="TreeGrafter"/>
</dbReference>
<dbReference type="CDD" id="cd00167">
    <property type="entry name" value="SANT"/>
    <property type="match status" value="1"/>
</dbReference>
<evidence type="ECO:0000256" key="7">
    <source>
        <dbReference type="SAM" id="MobiDB-lite"/>
    </source>
</evidence>
<dbReference type="InterPro" id="IPR009057">
    <property type="entry name" value="Homeodomain-like_sf"/>
</dbReference>
<dbReference type="InterPro" id="IPR051571">
    <property type="entry name" value="N-CoR_corepressor"/>
</dbReference>
<feature type="region of interest" description="Disordered" evidence="7">
    <location>
        <begin position="46"/>
        <end position="265"/>
    </location>
</feature>
<dbReference type="InterPro" id="IPR001005">
    <property type="entry name" value="SANT/Myb"/>
</dbReference>
<dbReference type="SMART" id="SM00717">
    <property type="entry name" value="SANT"/>
    <property type="match status" value="2"/>
</dbReference>
<keyword evidence="6" id="KW-0539">Nucleus</keyword>
<feature type="compositionally biased region" description="Polar residues" evidence="7">
    <location>
        <begin position="168"/>
        <end position="185"/>
    </location>
</feature>
<comment type="similarity">
    <text evidence="1">Belongs to the N-CoR nuclear receptor corepressors family.</text>
</comment>
<proteinExistence type="evidence at transcript level"/>
<reference evidence="9" key="1">
    <citation type="journal article" date="2017" name="Sci. Rep.">
        <title>Animal multicellularity and polarity without Wnt signaling.</title>
        <authorList>
            <person name="Schenkelaars Q."/>
            <person name="Pratlong M."/>
            <person name="Kodjabachian L."/>
            <person name="Fierro-Constain L."/>
            <person name="Vacelet J."/>
            <person name="Le Bivic A."/>
            <person name="Renard E."/>
            <person name="Borchiellini C."/>
        </authorList>
    </citation>
    <scope>NUCLEOTIDE SEQUENCE</scope>
</reference>
<dbReference type="FunFam" id="1.10.10.60:FF:000012">
    <property type="entry name" value="Metastasis-associated 1 family, member 3"/>
    <property type="match status" value="1"/>
</dbReference>
<feature type="domain" description="SANT" evidence="8">
    <location>
        <begin position="565"/>
        <end position="615"/>
    </location>
</feature>
<dbReference type="EMBL" id="MF589741">
    <property type="protein sequence ID" value="ATY70078.1"/>
    <property type="molecule type" value="mRNA"/>
</dbReference>
<dbReference type="GO" id="GO:0032991">
    <property type="term" value="C:protein-containing complex"/>
    <property type="evidence" value="ECO:0007669"/>
    <property type="project" value="UniProtKB-ARBA"/>
</dbReference>
<dbReference type="Pfam" id="PF00249">
    <property type="entry name" value="Myb_DNA-binding"/>
    <property type="match status" value="2"/>
</dbReference>
<dbReference type="GO" id="GO:0003677">
    <property type="term" value="F:DNA binding"/>
    <property type="evidence" value="ECO:0007669"/>
    <property type="project" value="UniProtKB-KW"/>
</dbReference>